<dbReference type="PANTHER" id="PTHR47245">
    <property type="entry name" value="PEPTIDYLPROLYL ISOMERASE"/>
    <property type="match status" value="1"/>
</dbReference>
<comment type="catalytic activity">
    <reaction evidence="1">
        <text>[protein]-peptidylproline (omega=180) = [protein]-peptidylproline (omega=0)</text>
        <dbReference type="Rhea" id="RHEA:16237"/>
        <dbReference type="Rhea" id="RHEA-COMP:10747"/>
        <dbReference type="Rhea" id="RHEA-COMP:10748"/>
        <dbReference type="ChEBI" id="CHEBI:83833"/>
        <dbReference type="ChEBI" id="CHEBI:83834"/>
        <dbReference type="EC" id="5.2.1.8"/>
    </reaction>
</comment>
<dbReference type="SUPFAM" id="SSF109998">
    <property type="entry name" value="Triger factor/SurA peptide-binding domain-like"/>
    <property type="match status" value="1"/>
</dbReference>
<feature type="compositionally biased region" description="Low complexity" evidence="9">
    <location>
        <begin position="307"/>
        <end position="318"/>
    </location>
</feature>
<keyword evidence="10" id="KW-0732">Signal</keyword>
<proteinExistence type="inferred from homology"/>
<dbReference type="InterPro" id="IPR000297">
    <property type="entry name" value="PPIase_PpiC"/>
</dbReference>
<dbReference type="Proteomes" id="UP000661507">
    <property type="component" value="Unassembled WGS sequence"/>
</dbReference>
<evidence type="ECO:0000256" key="7">
    <source>
        <dbReference type="ARBA" id="ARBA00031484"/>
    </source>
</evidence>
<gene>
    <name evidence="12" type="ORF">GCM10011320_08630</name>
</gene>
<evidence type="ECO:0000313" key="12">
    <source>
        <dbReference type="EMBL" id="GGJ03901.1"/>
    </source>
</evidence>
<evidence type="ECO:0000256" key="8">
    <source>
        <dbReference type="PROSITE-ProRule" id="PRU00278"/>
    </source>
</evidence>
<feature type="signal peptide" evidence="10">
    <location>
        <begin position="1"/>
        <end position="29"/>
    </location>
</feature>
<evidence type="ECO:0000256" key="6">
    <source>
        <dbReference type="ARBA" id="ARBA00030642"/>
    </source>
</evidence>
<keyword evidence="8 12" id="KW-0413">Isomerase</keyword>
<dbReference type="InterPro" id="IPR050245">
    <property type="entry name" value="PrsA_foldase"/>
</dbReference>
<feature type="domain" description="PpiC" evidence="11">
    <location>
        <begin position="156"/>
        <end position="246"/>
    </location>
</feature>
<reference evidence="12" key="2">
    <citation type="submission" date="2020-09" db="EMBL/GenBank/DDBJ databases">
        <authorList>
            <person name="Sun Q."/>
            <person name="Zhou Y."/>
        </authorList>
    </citation>
    <scope>NUCLEOTIDE SEQUENCE</scope>
    <source>
        <strain evidence="12">CGMCC 1.3617</strain>
    </source>
</reference>
<evidence type="ECO:0000256" key="5">
    <source>
        <dbReference type="ARBA" id="ARBA00023110"/>
    </source>
</evidence>
<reference evidence="12" key="1">
    <citation type="journal article" date="2014" name="Int. J. Syst. Evol. Microbiol.">
        <title>Complete genome sequence of Corynebacterium casei LMG S-19264T (=DSM 44701T), isolated from a smear-ripened cheese.</title>
        <authorList>
            <consortium name="US DOE Joint Genome Institute (JGI-PGF)"/>
            <person name="Walter F."/>
            <person name="Albersmeier A."/>
            <person name="Kalinowski J."/>
            <person name="Ruckert C."/>
        </authorList>
    </citation>
    <scope>NUCLEOTIDE SEQUENCE</scope>
    <source>
        <strain evidence="12">CGMCC 1.3617</strain>
    </source>
</reference>
<dbReference type="Pfam" id="PF13145">
    <property type="entry name" value="Rotamase_2"/>
    <property type="match status" value="1"/>
</dbReference>
<dbReference type="PANTHER" id="PTHR47245:SF2">
    <property type="entry name" value="PEPTIDYL-PROLYL CIS-TRANS ISOMERASE HP_0175-RELATED"/>
    <property type="match status" value="1"/>
</dbReference>
<evidence type="ECO:0000256" key="4">
    <source>
        <dbReference type="ARBA" id="ARBA00018370"/>
    </source>
</evidence>
<accession>A0A917NIK4</accession>
<dbReference type="InterPro" id="IPR046357">
    <property type="entry name" value="PPIase_dom_sf"/>
</dbReference>
<evidence type="ECO:0000313" key="13">
    <source>
        <dbReference type="Proteomes" id="UP000661507"/>
    </source>
</evidence>
<keyword evidence="5 8" id="KW-0697">Rotamase</keyword>
<keyword evidence="13" id="KW-1185">Reference proteome</keyword>
<dbReference type="Gene3D" id="3.10.50.40">
    <property type="match status" value="1"/>
</dbReference>
<comment type="caution">
    <text evidence="12">The sequence shown here is derived from an EMBL/GenBank/DDBJ whole genome shotgun (WGS) entry which is preliminary data.</text>
</comment>
<evidence type="ECO:0000256" key="1">
    <source>
        <dbReference type="ARBA" id="ARBA00000971"/>
    </source>
</evidence>
<dbReference type="SUPFAM" id="SSF54534">
    <property type="entry name" value="FKBP-like"/>
    <property type="match status" value="1"/>
</dbReference>
<evidence type="ECO:0000256" key="2">
    <source>
        <dbReference type="ARBA" id="ARBA00007656"/>
    </source>
</evidence>
<dbReference type="EMBL" id="BMKW01000002">
    <property type="protein sequence ID" value="GGJ03901.1"/>
    <property type="molecule type" value="Genomic_DNA"/>
</dbReference>
<comment type="similarity">
    <text evidence="2">Belongs to the PpiC/parvulin rotamase family.</text>
</comment>
<dbReference type="EC" id="5.2.1.8" evidence="3"/>
<dbReference type="Gene3D" id="1.10.4030.10">
    <property type="entry name" value="Porin chaperone SurA, peptide-binding domain"/>
    <property type="match status" value="1"/>
</dbReference>
<dbReference type="GO" id="GO:0003755">
    <property type="term" value="F:peptidyl-prolyl cis-trans isomerase activity"/>
    <property type="evidence" value="ECO:0007669"/>
    <property type="project" value="UniProtKB-KW"/>
</dbReference>
<sequence length="318" mass="33883">MSPRRRPAHPLRAGLALAVALCAAQPLSAQQPAPAPSQAATPATPAGDTVLARVDGEPITMADLAAAAQELPQELRGTPPQVLYPLLLDQMIAGRAVTAAARRAGLDRDEAVRARIRRAEEQELQQAWLTAELASRISDEAVRARYDQQIASRPADEEVHARHILVPTESAAREALAEVRGGADFADVARRRSTGPGSAEGGDLGFFRRGDMVPEFANAAFALQAGQVSENPVQSPFGWHVIKVEERRQAAPPPFDEVAQTIRQQLVQAEVQGAVERARAAARIERFNLDGSAPRPTDSAEPPAPAAPAARPGGPIRR</sequence>
<dbReference type="PROSITE" id="PS50198">
    <property type="entry name" value="PPIC_PPIASE_2"/>
    <property type="match status" value="1"/>
</dbReference>
<evidence type="ECO:0000256" key="9">
    <source>
        <dbReference type="SAM" id="MobiDB-lite"/>
    </source>
</evidence>
<feature type="region of interest" description="Disordered" evidence="9">
    <location>
        <begin position="286"/>
        <end position="318"/>
    </location>
</feature>
<feature type="chain" id="PRO_5037229049" description="Parvulin-like PPIase" evidence="10">
    <location>
        <begin position="30"/>
        <end position="318"/>
    </location>
</feature>
<dbReference type="AlphaFoldDB" id="A0A917NIK4"/>
<protein>
    <recommendedName>
        <fullName evidence="4">Parvulin-like PPIase</fullName>
        <ecNumber evidence="3">5.2.1.8</ecNumber>
    </recommendedName>
    <alternativeName>
        <fullName evidence="6">Peptidyl-prolyl cis-trans isomerase plp</fullName>
    </alternativeName>
    <alternativeName>
        <fullName evidence="7">Rotamase plp</fullName>
    </alternativeName>
</protein>
<dbReference type="InterPro" id="IPR027304">
    <property type="entry name" value="Trigger_fact/SurA_dom_sf"/>
</dbReference>
<name>A0A917NIK4_9PROT</name>
<evidence type="ECO:0000256" key="3">
    <source>
        <dbReference type="ARBA" id="ARBA00013194"/>
    </source>
</evidence>
<dbReference type="RefSeq" id="WP_188965701.1">
    <property type="nucleotide sequence ID" value="NZ_BMKW01000002.1"/>
</dbReference>
<evidence type="ECO:0000256" key="10">
    <source>
        <dbReference type="SAM" id="SignalP"/>
    </source>
</evidence>
<organism evidence="12 13">
    <name type="scientific">Neoroseomonas lacus</name>
    <dbReference type="NCBI Taxonomy" id="287609"/>
    <lineage>
        <taxon>Bacteria</taxon>
        <taxon>Pseudomonadati</taxon>
        <taxon>Pseudomonadota</taxon>
        <taxon>Alphaproteobacteria</taxon>
        <taxon>Acetobacterales</taxon>
        <taxon>Acetobacteraceae</taxon>
        <taxon>Neoroseomonas</taxon>
    </lineage>
</organism>
<evidence type="ECO:0000259" key="11">
    <source>
        <dbReference type="PROSITE" id="PS50198"/>
    </source>
</evidence>